<evidence type="ECO:0000313" key="3">
    <source>
        <dbReference type="Proteomes" id="UP001207930"/>
    </source>
</evidence>
<dbReference type="Gene3D" id="1.10.10.60">
    <property type="entry name" value="Homeodomain-like"/>
    <property type="match status" value="1"/>
</dbReference>
<dbReference type="EMBL" id="JAPDDS010000021">
    <property type="protein sequence ID" value="MCW1887696.1"/>
    <property type="molecule type" value="Genomic_DNA"/>
</dbReference>
<dbReference type="Pfam" id="PF20901">
    <property type="entry name" value="Sf6_terminase"/>
    <property type="match status" value="1"/>
</dbReference>
<name>A0ABT3FVS8_9BACT</name>
<reference evidence="2 3" key="1">
    <citation type="submission" date="2022-10" db="EMBL/GenBank/DDBJ databases">
        <title>Luteolibacter flavescens strain MCCC 1K03193, whole genome shotgun sequencing project.</title>
        <authorList>
            <person name="Zhao G."/>
            <person name="Shen L."/>
        </authorList>
    </citation>
    <scope>NUCLEOTIDE SEQUENCE [LARGE SCALE GENOMIC DNA]</scope>
    <source>
        <strain evidence="2 3">MCCC 1K03193</strain>
    </source>
</reference>
<sequence length="246" mass="26596">MKDKDKRVAGGKGKQPARKQAVAAKKTAKARKVAKPVAGKAVVARKQAKKVAGKQAGAVKVGPSKRGSAPRSQERKPGRPTIFSQVLADRICELLAEGKSMREICSDGAMPHRDTVREWRKSHEGFSGQYARACEDGSDLMVEDMLRLADDKSQDLVPSEFGPKPNIAAVQRSKVQIDVRMWILSKREPDRFGPKVQTEISGKGGKPMELVITPESIAKIAAASAHAANVEAPAAELSKRKPNEES</sequence>
<dbReference type="Proteomes" id="UP001207930">
    <property type="component" value="Unassembled WGS sequence"/>
</dbReference>
<comment type="caution">
    <text evidence="2">The sequence shown here is derived from an EMBL/GenBank/DDBJ whole genome shotgun (WGS) entry which is preliminary data.</text>
</comment>
<feature type="region of interest" description="Disordered" evidence="1">
    <location>
        <begin position="1"/>
        <end position="81"/>
    </location>
</feature>
<evidence type="ECO:0008006" key="4">
    <source>
        <dbReference type="Google" id="ProtNLM"/>
    </source>
</evidence>
<evidence type="ECO:0000256" key="1">
    <source>
        <dbReference type="SAM" id="MobiDB-lite"/>
    </source>
</evidence>
<proteinExistence type="predicted"/>
<dbReference type="RefSeq" id="WP_264503653.1">
    <property type="nucleotide sequence ID" value="NZ_JAPDDS010000021.1"/>
</dbReference>
<gene>
    <name evidence="2" type="ORF">OKA04_23365</name>
</gene>
<evidence type="ECO:0000313" key="2">
    <source>
        <dbReference type="EMBL" id="MCW1887696.1"/>
    </source>
</evidence>
<accession>A0ABT3FVS8</accession>
<feature type="compositionally biased region" description="Low complexity" evidence="1">
    <location>
        <begin position="53"/>
        <end position="62"/>
    </location>
</feature>
<organism evidence="2 3">
    <name type="scientific">Luteolibacter flavescens</name>
    <dbReference type="NCBI Taxonomy" id="1859460"/>
    <lineage>
        <taxon>Bacteria</taxon>
        <taxon>Pseudomonadati</taxon>
        <taxon>Verrucomicrobiota</taxon>
        <taxon>Verrucomicrobiia</taxon>
        <taxon>Verrucomicrobiales</taxon>
        <taxon>Verrucomicrobiaceae</taxon>
        <taxon>Luteolibacter</taxon>
    </lineage>
</organism>
<keyword evidence="3" id="KW-1185">Reference proteome</keyword>
<feature type="compositionally biased region" description="Low complexity" evidence="1">
    <location>
        <begin position="35"/>
        <end position="45"/>
    </location>
</feature>
<dbReference type="InterPro" id="IPR048683">
    <property type="entry name" value="Sf6_terminase"/>
</dbReference>
<protein>
    <recommendedName>
        <fullName evidence="4">Terminase small subunit</fullName>
    </recommendedName>
</protein>